<proteinExistence type="predicted"/>
<dbReference type="SUPFAM" id="SSF54495">
    <property type="entry name" value="UBC-like"/>
    <property type="match status" value="1"/>
</dbReference>
<dbReference type="FunFam" id="3.10.110.10:FF:000094">
    <property type="entry name" value="Probable ubiquitin-conjugating enzyme E2 23"/>
    <property type="match status" value="1"/>
</dbReference>
<evidence type="ECO:0000256" key="3">
    <source>
        <dbReference type="SAM" id="MobiDB-lite"/>
    </source>
</evidence>
<dbReference type="AlphaFoldDB" id="A0A3N4KN47"/>
<feature type="region of interest" description="Disordered" evidence="3">
    <location>
        <begin position="786"/>
        <end position="865"/>
    </location>
</feature>
<feature type="compositionally biased region" description="Polar residues" evidence="3">
    <location>
        <begin position="596"/>
        <end position="620"/>
    </location>
</feature>
<feature type="region of interest" description="Disordered" evidence="3">
    <location>
        <begin position="1"/>
        <end position="26"/>
    </location>
</feature>
<dbReference type="Gene3D" id="3.10.110.10">
    <property type="entry name" value="Ubiquitin Conjugating Enzyme"/>
    <property type="match status" value="1"/>
</dbReference>
<feature type="compositionally biased region" description="Acidic residues" evidence="3">
    <location>
        <begin position="792"/>
        <end position="813"/>
    </location>
</feature>
<dbReference type="PANTHER" id="PTHR46116:SF15">
    <property type="entry name" value="(E3-INDEPENDENT) E2 UBIQUITIN-CONJUGATING ENZYME"/>
    <property type="match status" value="1"/>
</dbReference>
<evidence type="ECO:0000313" key="5">
    <source>
        <dbReference type="EMBL" id="RPB10868.1"/>
    </source>
</evidence>
<accession>A0A3N4KN47</accession>
<feature type="domain" description="UBC core" evidence="4">
    <location>
        <begin position="906"/>
        <end position="1070"/>
    </location>
</feature>
<reference evidence="5 6" key="1">
    <citation type="journal article" date="2018" name="Nat. Ecol. Evol.">
        <title>Pezizomycetes genomes reveal the molecular basis of ectomycorrhizal truffle lifestyle.</title>
        <authorList>
            <person name="Murat C."/>
            <person name="Payen T."/>
            <person name="Noel B."/>
            <person name="Kuo A."/>
            <person name="Morin E."/>
            <person name="Chen J."/>
            <person name="Kohler A."/>
            <person name="Krizsan K."/>
            <person name="Balestrini R."/>
            <person name="Da Silva C."/>
            <person name="Montanini B."/>
            <person name="Hainaut M."/>
            <person name="Levati E."/>
            <person name="Barry K.W."/>
            <person name="Belfiori B."/>
            <person name="Cichocki N."/>
            <person name="Clum A."/>
            <person name="Dockter R.B."/>
            <person name="Fauchery L."/>
            <person name="Guy J."/>
            <person name="Iotti M."/>
            <person name="Le Tacon F."/>
            <person name="Lindquist E.A."/>
            <person name="Lipzen A."/>
            <person name="Malagnac F."/>
            <person name="Mello A."/>
            <person name="Molinier V."/>
            <person name="Miyauchi S."/>
            <person name="Poulain J."/>
            <person name="Riccioni C."/>
            <person name="Rubini A."/>
            <person name="Sitrit Y."/>
            <person name="Splivallo R."/>
            <person name="Traeger S."/>
            <person name="Wang M."/>
            <person name="Zifcakova L."/>
            <person name="Wipf D."/>
            <person name="Zambonelli A."/>
            <person name="Paolocci F."/>
            <person name="Nowrousian M."/>
            <person name="Ottonello S."/>
            <person name="Baldrian P."/>
            <person name="Spatafora J.W."/>
            <person name="Henrissat B."/>
            <person name="Nagy L.G."/>
            <person name="Aury J.M."/>
            <person name="Wincker P."/>
            <person name="Grigoriev I.V."/>
            <person name="Bonfante P."/>
            <person name="Martin F.M."/>
        </authorList>
    </citation>
    <scope>NUCLEOTIDE SEQUENCE [LARGE SCALE GENOMIC DNA]</scope>
    <source>
        <strain evidence="5 6">CCBAS932</strain>
    </source>
</reference>
<sequence>MSLPTASEQIPPTRPPPNVSRDPGSRLKIPKGEVWDTFFVEDTCALKDSPDTIGVVAKTWHDIDDLDNWEEIDECVPGKYASDEDVIEFRSTGQPPRNYLLLTPSSPAMPSMLLHESELVLLDRALAFGDVVKKNLTSPLSGTVVSVSTSVGLRHSFVDPHEPTENYGLIPDVGEQELVLSRQWTNGDFVIYKNCWMGVVEEVFDEVAVRLQNGSVVVVENAWQLEIPVLSAEEEAQHQNINSLINGIGEGKAEGKPTGTSGRRPSRPKTIPSPYHLSAGQTVSTNKANLRRGRWLYGAYNASIPPIGVVVDVTTSKLHVTWLCQNIIVPGRFVPVQRPDMVIETEAEISKLKKFTKSVGGYVDLEGKLFASMDATQTGGSLEVGDRVRFRDLEAALKKYQGRVRKISRSESLGFEINTFVVVETKTRVRVMWQDLTETLEEARGIVPYLNVDEHDVWPGEMVVIKEEPVEDKAKPSEIDHDGRQQFQGAWQYFNENLLGPSSEAVPVPDFIKPEKVGVVQTVNPAERVAKVIWFADPKVEIAGNIMIPGSKTGTLGNKVEDASLYEVNAHQAMGVRRGDFVLIAPEKDVSEEQGESTTTSAGDTTPVDPTNQQSSGGQLQQMADGLRGMIDGGLLANLSAALGTSNHPQFQAVSRMLSQFPLINHSENTNPPVVAPRNMNNEDFYLNQPLEWIGEVVDLGLDGLITVRLGALDEPKDIKASIERLHIIFTGEMDFDSPGDEDDEDDEYDSEESGSDEDDEFDDDDDEIWRGDDIVIDEQVYYQGGERIENDGGEEAWSTDDEADDMDFEDDSVVSKQPISLDYDGDTMMGNPSAGKDAGPVNEDKKEPTDDKILVPPPIPEGIPAPQAFSVPTSSKQLERFAILESAVPADHAFGGQPETPVDPKFLRRINKEHAILSSSLPDGILVRTWDRRIDLMRVLIIGPLNTPYELAPFVFDFHFSANFPHSPPLAHFHSWTGGIGRVNPNLYEDGKICLSLLGTWHAEKRNEGWSPNGSSVLQVLVSLMGLVLVREPYYNEAGFNVYVGSKDATLNSALYSEKAFILARGFVKHVLQRPVLGFEDEIKWLYMPGQSEGPELLKEVIKRAKEVVARSSAPRKTEGVEVSAEVGSEGVGRVSAGALVLLEKHLEALEGILEEGAGKTEVVSESA</sequence>
<feature type="compositionally biased region" description="Basic and acidic residues" evidence="3">
    <location>
        <begin position="843"/>
        <end position="854"/>
    </location>
</feature>
<evidence type="ECO:0000313" key="6">
    <source>
        <dbReference type="Proteomes" id="UP000277580"/>
    </source>
</evidence>
<keyword evidence="1" id="KW-0808">Transferase</keyword>
<dbReference type="Pfam" id="PF23046">
    <property type="entry name" value="tSH3-B_UBE2O"/>
    <property type="match status" value="1"/>
</dbReference>
<dbReference type="EMBL" id="ML119139">
    <property type="protein sequence ID" value="RPB10868.1"/>
    <property type="molecule type" value="Genomic_DNA"/>
</dbReference>
<keyword evidence="2" id="KW-0833">Ubl conjugation pathway</keyword>
<feature type="region of interest" description="Disordered" evidence="3">
    <location>
        <begin position="589"/>
        <end position="620"/>
    </location>
</feature>
<dbReference type="PANTHER" id="PTHR46116">
    <property type="entry name" value="(E3-INDEPENDENT) E2 UBIQUITIN-CONJUGATING ENZYME"/>
    <property type="match status" value="1"/>
</dbReference>
<dbReference type="PROSITE" id="PS50127">
    <property type="entry name" value="UBC_2"/>
    <property type="match status" value="1"/>
</dbReference>
<dbReference type="InterPro" id="IPR016135">
    <property type="entry name" value="UBQ-conjugating_enzyme/RWD"/>
</dbReference>
<dbReference type="STRING" id="1392247.A0A3N4KN47"/>
<dbReference type="OrthoDB" id="47801at2759"/>
<organism evidence="5 6">
    <name type="scientific">Morchella conica CCBAS932</name>
    <dbReference type="NCBI Taxonomy" id="1392247"/>
    <lineage>
        <taxon>Eukaryota</taxon>
        <taxon>Fungi</taxon>
        <taxon>Dikarya</taxon>
        <taxon>Ascomycota</taxon>
        <taxon>Pezizomycotina</taxon>
        <taxon>Pezizomycetes</taxon>
        <taxon>Pezizales</taxon>
        <taxon>Morchellaceae</taxon>
        <taxon>Morchella</taxon>
    </lineage>
</organism>
<gene>
    <name evidence="5" type="ORF">P167DRAFT_537149</name>
</gene>
<feature type="compositionally biased region" description="Acidic residues" evidence="3">
    <location>
        <begin position="734"/>
        <end position="768"/>
    </location>
</feature>
<keyword evidence="6" id="KW-1185">Reference proteome</keyword>
<feature type="region of interest" description="Disordered" evidence="3">
    <location>
        <begin position="733"/>
        <end position="769"/>
    </location>
</feature>
<dbReference type="InParanoid" id="A0A3N4KN47"/>
<dbReference type="GO" id="GO:0061631">
    <property type="term" value="F:ubiquitin conjugating enzyme activity"/>
    <property type="evidence" value="ECO:0007669"/>
    <property type="project" value="TreeGrafter"/>
</dbReference>
<name>A0A3N4KN47_9PEZI</name>
<protein>
    <recommendedName>
        <fullName evidence="4">UBC core domain-containing protein</fullName>
    </recommendedName>
</protein>
<dbReference type="InterPro" id="IPR000608">
    <property type="entry name" value="UBC"/>
</dbReference>
<dbReference type="InterPro" id="IPR057735">
    <property type="entry name" value="UBE2O-like_tSH3-B"/>
</dbReference>
<dbReference type="Pfam" id="PF00179">
    <property type="entry name" value="UQ_con"/>
    <property type="match status" value="1"/>
</dbReference>
<evidence type="ECO:0000256" key="1">
    <source>
        <dbReference type="ARBA" id="ARBA00022679"/>
    </source>
</evidence>
<feature type="compositionally biased region" description="Polar residues" evidence="3">
    <location>
        <begin position="1"/>
        <end position="10"/>
    </location>
</feature>
<evidence type="ECO:0000259" key="4">
    <source>
        <dbReference type="PROSITE" id="PS50127"/>
    </source>
</evidence>
<dbReference type="CDD" id="cd23837">
    <property type="entry name" value="UBCc_UBE2O"/>
    <property type="match status" value="1"/>
</dbReference>
<evidence type="ECO:0000256" key="2">
    <source>
        <dbReference type="ARBA" id="ARBA00022786"/>
    </source>
</evidence>
<dbReference type="SMART" id="SM00212">
    <property type="entry name" value="UBCc"/>
    <property type="match status" value="1"/>
</dbReference>
<feature type="region of interest" description="Disordered" evidence="3">
    <location>
        <begin position="247"/>
        <end position="278"/>
    </location>
</feature>
<dbReference type="Proteomes" id="UP000277580">
    <property type="component" value="Unassembled WGS sequence"/>
</dbReference>